<keyword evidence="9" id="KW-0969">Cilium</keyword>
<evidence type="ECO:0000313" key="10">
    <source>
        <dbReference type="Proteomes" id="UP000030832"/>
    </source>
</evidence>
<name>A0A0B0ICS1_9BACI</name>
<dbReference type="InterPro" id="IPR008622">
    <property type="entry name" value="FliT"/>
</dbReference>
<reference evidence="9 10" key="1">
    <citation type="submission" date="2014-09" db="EMBL/GenBank/DDBJ databases">
        <title>Genome sequencing and annotation of Bacillus Okhensis strain Kh10-101T.</title>
        <authorList>
            <person name="Prakash J.S."/>
        </authorList>
    </citation>
    <scope>NUCLEOTIDE SEQUENCE [LARGE SCALE GENOMIC DNA]</scope>
    <source>
        <strain evidence="10">Kh10-101T</strain>
    </source>
</reference>
<evidence type="ECO:0000256" key="4">
    <source>
        <dbReference type="ARBA" id="ARBA00023186"/>
    </source>
</evidence>
<evidence type="ECO:0000313" key="9">
    <source>
        <dbReference type="EMBL" id="KHF37829.1"/>
    </source>
</evidence>
<evidence type="ECO:0000256" key="8">
    <source>
        <dbReference type="SAM" id="Coils"/>
    </source>
</evidence>
<comment type="similarity">
    <text evidence="6">Belongs to the bacillales FliT family.</text>
</comment>
<evidence type="ECO:0000256" key="5">
    <source>
        <dbReference type="ARBA" id="ARBA00093765"/>
    </source>
</evidence>
<dbReference type="AlphaFoldDB" id="A0A0B0ICS1"/>
<keyword evidence="4" id="KW-0143">Chaperone</keyword>
<proteinExistence type="inferred from homology"/>
<organism evidence="9 10">
    <name type="scientific">Halalkalibacter okhensis</name>
    <dbReference type="NCBI Taxonomy" id="333138"/>
    <lineage>
        <taxon>Bacteria</taxon>
        <taxon>Bacillati</taxon>
        <taxon>Bacillota</taxon>
        <taxon>Bacilli</taxon>
        <taxon>Bacillales</taxon>
        <taxon>Bacillaceae</taxon>
        <taxon>Halalkalibacter</taxon>
    </lineage>
</organism>
<evidence type="ECO:0000256" key="7">
    <source>
        <dbReference type="ARBA" id="ARBA00093797"/>
    </source>
</evidence>
<comment type="subcellular location">
    <subcellularLocation>
        <location evidence="1">Cytoplasm</location>
        <location evidence="1">Cytosol</location>
    </subcellularLocation>
</comment>
<gene>
    <name evidence="9" type="ORF">LQ50_25140</name>
</gene>
<evidence type="ECO:0000256" key="2">
    <source>
        <dbReference type="ARBA" id="ARBA00022490"/>
    </source>
</evidence>
<keyword evidence="3" id="KW-1005">Bacterial flagellum biogenesis</keyword>
<evidence type="ECO:0000256" key="3">
    <source>
        <dbReference type="ARBA" id="ARBA00022795"/>
    </source>
</evidence>
<feature type="coiled-coil region" evidence="8">
    <location>
        <begin position="63"/>
        <end position="94"/>
    </location>
</feature>
<keyword evidence="9" id="KW-0282">Flagellum</keyword>
<dbReference type="EMBL" id="JRJU01000068">
    <property type="protein sequence ID" value="KHF37829.1"/>
    <property type="molecule type" value="Genomic_DNA"/>
</dbReference>
<protein>
    <recommendedName>
        <fullName evidence="7">Flagellar protein FliT</fullName>
    </recommendedName>
</protein>
<keyword evidence="9" id="KW-0966">Cell projection</keyword>
<keyword evidence="10" id="KW-1185">Reference proteome</keyword>
<dbReference type="eggNOG" id="ENOG50330XF">
    <property type="taxonomic scope" value="Bacteria"/>
</dbReference>
<evidence type="ECO:0000256" key="6">
    <source>
        <dbReference type="ARBA" id="ARBA00093785"/>
    </source>
</evidence>
<dbReference type="STRING" id="333138.LQ50_25140"/>
<dbReference type="Pfam" id="PF05400">
    <property type="entry name" value="FliT"/>
    <property type="match status" value="1"/>
</dbReference>
<sequence length="120" mass="14129">MSVVKELYLQTELLFQFVKQGLPKEDDERDLFIAEVDERLAQRDHFIVRIDSSKLSEPEKKLGEELVKLNKRLNKQLEMLRAEIRANLTDIKRKKETGRKYDNPYDGPMSDGVFFDKRGV</sequence>
<evidence type="ECO:0000256" key="1">
    <source>
        <dbReference type="ARBA" id="ARBA00004514"/>
    </source>
</evidence>
<dbReference type="Proteomes" id="UP000030832">
    <property type="component" value="Unassembled WGS sequence"/>
</dbReference>
<accession>A0A0B0ICS1</accession>
<comment type="function">
    <text evidence="5">May act as an export chaperone for the filament capping protein FliD.</text>
</comment>
<dbReference type="RefSeq" id="WP_034634098.1">
    <property type="nucleotide sequence ID" value="NZ_JRJU01000068.1"/>
</dbReference>
<keyword evidence="2" id="KW-0963">Cytoplasm</keyword>
<comment type="caution">
    <text evidence="9">The sequence shown here is derived from an EMBL/GenBank/DDBJ whole genome shotgun (WGS) entry which is preliminary data.</text>
</comment>
<dbReference type="OrthoDB" id="2353131at2"/>
<keyword evidence="8" id="KW-0175">Coiled coil</keyword>